<dbReference type="InterPro" id="IPR036746">
    <property type="entry name" value="TT1725-like_sf"/>
</dbReference>
<dbReference type="InterPro" id="IPR007546">
    <property type="entry name" value="DUF503"/>
</dbReference>
<evidence type="ECO:0000313" key="2">
    <source>
        <dbReference type="Proteomes" id="UP000062160"/>
    </source>
</evidence>
<organism evidence="1">
    <name type="scientific">Tepidanaerobacter syntrophicus</name>
    <dbReference type="NCBI Taxonomy" id="224999"/>
    <lineage>
        <taxon>Bacteria</taxon>
        <taxon>Bacillati</taxon>
        <taxon>Bacillota</taxon>
        <taxon>Clostridia</taxon>
        <taxon>Thermosediminibacterales</taxon>
        <taxon>Tepidanaerobacteraceae</taxon>
        <taxon>Tepidanaerobacter</taxon>
    </lineage>
</organism>
<gene>
    <name evidence="1" type="ORF">TSYNT_8171</name>
</gene>
<dbReference type="Gene3D" id="3.30.70.1120">
    <property type="entry name" value="TT1725-like"/>
    <property type="match status" value="1"/>
</dbReference>
<evidence type="ECO:0000313" key="1">
    <source>
        <dbReference type="EMBL" id="GAQ25635.1"/>
    </source>
</evidence>
<accession>A0A0U9HMQ7</accession>
<protein>
    <recommendedName>
        <fullName evidence="3">DUF503 domain-containing protein</fullName>
    </recommendedName>
</protein>
<dbReference type="SUPFAM" id="SSF103007">
    <property type="entry name" value="Hypothetical protein TT1725"/>
    <property type="match status" value="1"/>
</dbReference>
<dbReference type="PANTHER" id="PTHR36441">
    <property type="entry name" value="HYPOTHETICAL CYTOSOLIC PROTEIN"/>
    <property type="match status" value="1"/>
</dbReference>
<dbReference type="PANTHER" id="PTHR36441:SF1">
    <property type="entry name" value="DUF503 DOMAIN-CONTAINING PROTEIN"/>
    <property type="match status" value="1"/>
</dbReference>
<keyword evidence="2" id="KW-1185">Reference proteome</keyword>
<reference evidence="1" key="1">
    <citation type="journal article" date="2016" name="Genome Announc.">
        <title>Draft Genome Sequence of the Syntrophic Lactate-Degrading Bacterium Tepidanaerobacter syntrophicus JLT.</title>
        <authorList>
            <person name="Matsuura N."/>
            <person name="Ohashi A."/>
            <person name="Tourlousse D.M."/>
            <person name="Sekiguchi Y."/>
        </authorList>
    </citation>
    <scope>NUCLEOTIDE SEQUENCE [LARGE SCALE GENOMIC DNA]</scope>
    <source>
        <strain evidence="1">JL</strain>
    </source>
</reference>
<dbReference type="Proteomes" id="UP000062160">
    <property type="component" value="Unassembled WGS sequence"/>
</dbReference>
<sequence>MIVGTLTVKLSLGDLFSLKEKRQIVKSVIDKVKNKFNVSIAEVDQQDVKRWAVIGIACVSNNTQFVDRQLDLILDFLESDGRFTVEEVHKEIL</sequence>
<evidence type="ECO:0008006" key="3">
    <source>
        <dbReference type="Google" id="ProtNLM"/>
    </source>
</evidence>
<dbReference type="EMBL" id="DF977002">
    <property type="protein sequence ID" value="GAQ25635.1"/>
    <property type="molecule type" value="Genomic_DNA"/>
</dbReference>
<dbReference type="Pfam" id="PF04456">
    <property type="entry name" value="DUF503"/>
    <property type="match status" value="1"/>
</dbReference>
<dbReference type="AlphaFoldDB" id="A0A0U9HMQ7"/>
<name>A0A0U9HMQ7_9FIRM</name>
<dbReference type="OrthoDB" id="9809023at2"/>
<dbReference type="RefSeq" id="WP_059033038.1">
    <property type="nucleotide sequence ID" value="NZ_BSDN01000010.1"/>
</dbReference>
<proteinExistence type="predicted"/>
<dbReference type="STRING" id="224999.GCA_001485475_01671"/>